<proteinExistence type="predicted"/>
<protein>
    <submittedName>
        <fullName evidence="2">Tfp pilus assembly protein PilX</fullName>
    </submittedName>
</protein>
<organism evidence="2 3">
    <name type="scientific">Deinococcus enclensis</name>
    <dbReference type="NCBI Taxonomy" id="1049582"/>
    <lineage>
        <taxon>Bacteria</taxon>
        <taxon>Thermotogati</taxon>
        <taxon>Deinococcota</taxon>
        <taxon>Deinococci</taxon>
        <taxon>Deinococcales</taxon>
        <taxon>Deinococcaceae</taxon>
        <taxon>Deinococcus</taxon>
    </lineage>
</organism>
<feature type="transmembrane region" description="Helical" evidence="1">
    <location>
        <begin position="7"/>
        <end position="27"/>
    </location>
</feature>
<evidence type="ECO:0000256" key="1">
    <source>
        <dbReference type="SAM" id="Phobius"/>
    </source>
</evidence>
<keyword evidence="1" id="KW-0472">Membrane</keyword>
<dbReference type="EMBL" id="JAURUR010000005">
    <property type="protein sequence ID" value="MDP9764584.1"/>
    <property type="molecule type" value="Genomic_DNA"/>
</dbReference>
<comment type="caution">
    <text evidence="2">The sequence shown here is derived from an EMBL/GenBank/DDBJ whole genome shotgun (WGS) entry which is preliminary data.</text>
</comment>
<evidence type="ECO:0000313" key="2">
    <source>
        <dbReference type="EMBL" id="MDP9764584.1"/>
    </source>
</evidence>
<keyword evidence="1" id="KW-0812">Transmembrane</keyword>
<gene>
    <name evidence="2" type="ORF">QO006_002022</name>
</gene>
<keyword evidence="3" id="KW-1185">Reference proteome</keyword>
<reference evidence="2 3" key="1">
    <citation type="submission" date="2023-07" db="EMBL/GenBank/DDBJ databases">
        <title>Genomic Encyclopedia of Type Strains, Phase IV (KMG-IV): sequencing the most valuable type-strain genomes for metagenomic binning, comparative biology and taxonomic classification.</title>
        <authorList>
            <person name="Goeker M."/>
        </authorList>
    </citation>
    <scope>NUCLEOTIDE SEQUENCE [LARGE SCALE GENOMIC DNA]</scope>
    <source>
        <strain evidence="2 3">NIO-1023</strain>
    </source>
</reference>
<dbReference type="RefSeq" id="WP_307466193.1">
    <property type="nucleotide sequence ID" value="NZ_JAURUR010000005.1"/>
</dbReference>
<keyword evidence="1" id="KW-1133">Transmembrane helix</keyword>
<sequence length="501" mass="51544">MRKNPDGYALILALSAVVILGLLIFSLQMVSLSSVRTVSDEGQRTQSFYAAQSGLERVTRQLTNRAKTLAPSTAEAAATGLSTPASHLGNTGAGSFNVAITTVSVAGNDAVLRLLASGTTTAATRVISQDVKVTLIGGSAGAFPPTALIATGNIKDAGAAPVAGEKVPAGSHVFTCALTGTVPAGVSPCQVKAGGLNTYNVQTTSNPPPVAGQSLKDAAGNYYTVQKVTPVAGDPTRWNVSLAAMNENPTTTAVTQPMNTALLAGPVTLSNANTGAMAAPTGSTLTTNSNNTGTVCDPAVYGCSTYSFPPSALFQLIFGVPKTEFSGRMQEQGSYFTGIGTQAGQFSGAACTTRSVMWLKVTDLDVPQDCMGSPTRPKVLIVDASESSSQVQVKVNNGVFYGLIYIISNDKVTLAGNGTYVGSVVSETGIETDPSNNDLSTVTGNGSSVCPALPGSNGNNTKAAKICYNRDVVARINMDVALQLSHYAVTRLPNSWQEHSR</sequence>
<evidence type="ECO:0000313" key="3">
    <source>
        <dbReference type="Proteomes" id="UP001232163"/>
    </source>
</evidence>
<name>A0ABT9MDE7_9DEIO</name>
<accession>A0ABT9MDE7</accession>
<dbReference type="Proteomes" id="UP001232163">
    <property type="component" value="Unassembled WGS sequence"/>
</dbReference>